<evidence type="ECO:0000259" key="1">
    <source>
        <dbReference type="Pfam" id="PF05368"/>
    </source>
</evidence>
<gene>
    <name evidence="2" type="ORF">ENT17_13390</name>
</gene>
<comment type="caution">
    <text evidence="2">The sequence shown here is derived from an EMBL/GenBank/DDBJ whole genome shotgun (WGS) entry which is preliminary data.</text>
</comment>
<proteinExistence type="predicted"/>
<dbReference type="Gene3D" id="3.90.25.10">
    <property type="entry name" value="UDP-galactose 4-epimerase, domain 1"/>
    <property type="match status" value="1"/>
</dbReference>
<dbReference type="InterPro" id="IPR036291">
    <property type="entry name" value="NAD(P)-bd_dom_sf"/>
</dbReference>
<dbReference type="Gene3D" id="3.40.50.720">
    <property type="entry name" value="NAD(P)-binding Rossmann-like Domain"/>
    <property type="match status" value="1"/>
</dbReference>
<dbReference type="PANTHER" id="PTHR43162">
    <property type="match status" value="1"/>
</dbReference>
<organism evidence="2">
    <name type="scientific">Bellilinea caldifistulae</name>
    <dbReference type="NCBI Taxonomy" id="360411"/>
    <lineage>
        <taxon>Bacteria</taxon>
        <taxon>Bacillati</taxon>
        <taxon>Chloroflexota</taxon>
        <taxon>Anaerolineae</taxon>
        <taxon>Anaerolineales</taxon>
        <taxon>Anaerolineaceae</taxon>
        <taxon>Bellilinea</taxon>
    </lineage>
</organism>
<accession>A0A7C4Q535</accession>
<dbReference type="PANTHER" id="PTHR43162:SF1">
    <property type="entry name" value="PRESTALK A DIFFERENTIATION PROTEIN A"/>
    <property type="match status" value="1"/>
</dbReference>
<dbReference type="EMBL" id="DSXR01000128">
    <property type="protein sequence ID" value="HGS88590.1"/>
    <property type="molecule type" value="Genomic_DNA"/>
</dbReference>
<name>A0A7C4Q535_9CHLR</name>
<dbReference type="Pfam" id="PF05368">
    <property type="entry name" value="NmrA"/>
    <property type="match status" value="1"/>
</dbReference>
<dbReference type="SUPFAM" id="SSF51735">
    <property type="entry name" value="NAD(P)-binding Rossmann-fold domains"/>
    <property type="match status" value="1"/>
</dbReference>
<feature type="domain" description="NmrA-like" evidence="1">
    <location>
        <begin position="6"/>
        <end position="264"/>
    </location>
</feature>
<protein>
    <submittedName>
        <fullName evidence="2">NAD-dependent epimerase/dehydratase family protein</fullName>
    </submittedName>
</protein>
<reference evidence="2" key="1">
    <citation type="journal article" date="2020" name="mSystems">
        <title>Genome- and Community-Level Interaction Insights into Carbon Utilization and Element Cycling Functions of Hydrothermarchaeota in Hydrothermal Sediment.</title>
        <authorList>
            <person name="Zhou Z."/>
            <person name="Liu Y."/>
            <person name="Xu W."/>
            <person name="Pan J."/>
            <person name="Luo Z.H."/>
            <person name="Li M."/>
        </authorList>
    </citation>
    <scope>NUCLEOTIDE SEQUENCE [LARGE SCALE GENOMIC DNA]</scope>
    <source>
        <strain evidence="2">SpSt-556</strain>
    </source>
</reference>
<sequence>MMSEADKILITGAGGKTGMAVCEALIEKGATIRAWVRQEAYTLPLRKLGVEDFIVGDLLDTSLAERAMRGIRAVYHIPPNMNPDELRIAENLIYAAQSREVMRFVYHSVLHPQVEEMPHHWQKMRVEERLFASGLAFTILQPAVYMQNLLGYWPSIQRDGIYAVPYSIDAPLSQVHLGDVAEAVAKVLVEESHAYAIYELCGAEALSAREAAQRLSQHLGKPVEAVEVDRDEWQRKMLAGGMSEYAVNTLLKMFLYYEKYGMRGNPNVLRMLLGRNPTIFDEFLAMEIQ</sequence>
<dbReference type="InterPro" id="IPR051604">
    <property type="entry name" value="Ergot_Alk_Oxidoreductase"/>
</dbReference>
<evidence type="ECO:0000313" key="2">
    <source>
        <dbReference type="EMBL" id="HGS88590.1"/>
    </source>
</evidence>
<dbReference type="InterPro" id="IPR008030">
    <property type="entry name" value="NmrA-like"/>
</dbReference>
<dbReference type="AlphaFoldDB" id="A0A7C4Q535"/>